<dbReference type="Proteomes" id="UP001244011">
    <property type="component" value="Unassembled WGS sequence"/>
</dbReference>
<dbReference type="InterPro" id="IPR036249">
    <property type="entry name" value="Thioredoxin-like_sf"/>
</dbReference>
<keyword evidence="7" id="KW-0812">Transmembrane</keyword>
<keyword evidence="10" id="KW-1185">Reference proteome</keyword>
<dbReference type="EMBL" id="MU839004">
    <property type="protein sequence ID" value="KAK1768780.1"/>
    <property type="molecule type" value="Genomic_DNA"/>
</dbReference>
<comment type="subunit">
    <text evidence="3">Directly interacts with VCP. Interacts with UBQLN1. Forms a complex with VCP and UBQLN1.</text>
</comment>
<feature type="compositionally biased region" description="Polar residues" evidence="6">
    <location>
        <begin position="257"/>
        <end position="276"/>
    </location>
</feature>
<dbReference type="PANTHER" id="PTHR46424:SF1">
    <property type="entry name" value="UBX DOMAIN-CONTAINING PROTEIN 4"/>
    <property type="match status" value="1"/>
</dbReference>
<evidence type="ECO:0000256" key="5">
    <source>
        <dbReference type="ARBA" id="ARBA00046062"/>
    </source>
</evidence>
<evidence type="ECO:0000256" key="7">
    <source>
        <dbReference type="SAM" id="Phobius"/>
    </source>
</evidence>
<comment type="caution">
    <text evidence="9">The sequence shown here is derived from an EMBL/GenBank/DDBJ whole genome shotgun (WGS) entry which is preliminary data.</text>
</comment>
<keyword evidence="7" id="KW-0472">Membrane</keyword>
<dbReference type="GO" id="GO:0036503">
    <property type="term" value="P:ERAD pathway"/>
    <property type="evidence" value="ECO:0007669"/>
    <property type="project" value="TreeGrafter"/>
</dbReference>
<evidence type="ECO:0000256" key="3">
    <source>
        <dbReference type="ARBA" id="ARBA00038812"/>
    </source>
</evidence>
<dbReference type="PANTHER" id="PTHR46424">
    <property type="entry name" value="UBX DOMAIN-CONTAINING PROTEIN 4"/>
    <property type="match status" value="1"/>
</dbReference>
<comment type="function">
    <text evidence="5">Involved in endoplasmic reticulum-associated protein degradation (ERAD). Acts as a platform to recruit both UBQLN1 and VCP to the ER during ERAD.</text>
</comment>
<dbReference type="GO" id="GO:0005789">
    <property type="term" value="C:endoplasmic reticulum membrane"/>
    <property type="evidence" value="ECO:0007669"/>
    <property type="project" value="UniProtKB-SubCell"/>
</dbReference>
<dbReference type="InterPro" id="IPR029071">
    <property type="entry name" value="Ubiquitin-like_domsf"/>
</dbReference>
<accession>A0AAJ0FQ43</accession>
<dbReference type="CDD" id="cd01767">
    <property type="entry name" value="UBX"/>
    <property type="match status" value="1"/>
</dbReference>
<dbReference type="SUPFAM" id="SSF54236">
    <property type="entry name" value="Ubiquitin-like"/>
    <property type="match status" value="1"/>
</dbReference>
<dbReference type="SMART" id="SM00166">
    <property type="entry name" value="UBX"/>
    <property type="match status" value="1"/>
</dbReference>
<protein>
    <recommendedName>
        <fullName evidence="4">UBX domain-containing protein 2</fullName>
    </recommendedName>
</protein>
<feature type="compositionally biased region" description="Polar residues" evidence="6">
    <location>
        <begin position="134"/>
        <end position="166"/>
    </location>
</feature>
<evidence type="ECO:0000259" key="8">
    <source>
        <dbReference type="PROSITE" id="PS50033"/>
    </source>
</evidence>
<dbReference type="GeneID" id="85310668"/>
<sequence length="467" mass="51035">MTETMFFQGTLQEGISAALQQSKSVVCFVTDDQAESQRWESEFLADESLKVPLEDQAITLRLQAGSTEAGYLAAIFPLPKTPTVVIIKNGQLKEYIAPEVSKEDFVARARTALSAAADDSAQAPSSGGGVPSQVPDSAQPTGNTSTESSGQATPSSATEQEPSTVQTLLSERAARLEAQRKKEAEEAKLRRKAKAAEGEKPRGSEAQTKHAESLKRRQKEAREERQRILQAIEDDKAARKARQSEKEAERKLALEAQNQDKQTASPALSSTLPATTRSSEHCFLQVRLFDGSTLRNRFPSGSRLGADVRKWVDENRGDDKHPYTFKVVLTPLPNKNIDITEEDSSLQDLGLTPSSTLILVPASKTAVAAYAASGGNPVSRFIAFILALINGFIANVIAFFTTMFSTSGPPRQHPAPEAGREQTAVASGLDEARIKELRTLRERRNEQQFYNGNSTNFEPRKDDVEED</sequence>
<keyword evidence="2" id="KW-0834">Unfolded protein response</keyword>
<evidence type="ECO:0000313" key="10">
    <source>
        <dbReference type="Proteomes" id="UP001244011"/>
    </source>
</evidence>
<evidence type="ECO:0000256" key="2">
    <source>
        <dbReference type="ARBA" id="ARBA00023230"/>
    </source>
</evidence>
<name>A0AAJ0FQ43_9PEZI</name>
<gene>
    <name evidence="9" type="ORF">QBC33DRAFT_533649</name>
</gene>
<dbReference type="Pfam" id="PF00789">
    <property type="entry name" value="UBX"/>
    <property type="match status" value="1"/>
</dbReference>
<feature type="compositionally biased region" description="Basic and acidic residues" evidence="6">
    <location>
        <begin position="178"/>
        <end position="253"/>
    </location>
</feature>
<feature type="compositionally biased region" description="Basic and acidic residues" evidence="6">
    <location>
        <begin position="458"/>
        <end position="467"/>
    </location>
</feature>
<feature type="region of interest" description="Disordered" evidence="6">
    <location>
        <begin position="178"/>
        <end position="276"/>
    </location>
</feature>
<dbReference type="GO" id="GO:0006986">
    <property type="term" value="P:response to unfolded protein"/>
    <property type="evidence" value="ECO:0007669"/>
    <property type="project" value="UniProtKB-KW"/>
</dbReference>
<feature type="region of interest" description="Disordered" evidence="6">
    <location>
        <begin position="443"/>
        <end position="467"/>
    </location>
</feature>
<feature type="compositionally biased region" description="Polar residues" evidence="6">
    <location>
        <begin position="447"/>
        <end position="457"/>
    </location>
</feature>
<feature type="region of interest" description="Disordered" evidence="6">
    <location>
        <begin position="407"/>
        <end position="428"/>
    </location>
</feature>
<evidence type="ECO:0000256" key="1">
    <source>
        <dbReference type="ARBA" id="ARBA00004406"/>
    </source>
</evidence>
<feature type="domain" description="UBX" evidence="8">
    <location>
        <begin position="277"/>
        <end position="359"/>
    </location>
</feature>
<evidence type="ECO:0000313" key="9">
    <source>
        <dbReference type="EMBL" id="KAK1768780.1"/>
    </source>
</evidence>
<dbReference type="AlphaFoldDB" id="A0AAJ0FQ43"/>
<dbReference type="Gene3D" id="3.10.20.90">
    <property type="entry name" value="Phosphatidylinositol 3-kinase Catalytic Subunit, Chain A, domain 1"/>
    <property type="match status" value="1"/>
</dbReference>
<comment type="subcellular location">
    <subcellularLocation>
        <location evidence="1">Endoplasmic reticulum membrane</location>
        <topology evidence="1">Peripheral membrane protein</topology>
    </subcellularLocation>
</comment>
<feature type="region of interest" description="Disordered" evidence="6">
    <location>
        <begin position="116"/>
        <end position="166"/>
    </location>
</feature>
<evidence type="ECO:0000256" key="6">
    <source>
        <dbReference type="SAM" id="MobiDB-lite"/>
    </source>
</evidence>
<feature type="compositionally biased region" description="Low complexity" evidence="6">
    <location>
        <begin position="116"/>
        <end position="125"/>
    </location>
</feature>
<proteinExistence type="predicted"/>
<dbReference type="InterPro" id="IPR001012">
    <property type="entry name" value="UBX_dom"/>
</dbReference>
<dbReference type="RefSeq" id="XP_060284993.1">
    <property type="nucleotide sequence ID" value="XM_060427481.1"/>
</dbReference>
<reference evidence="9" key="1">
    <citation type="submission" date="2023-06" db="EMBL/GenBank/DDBJ databases">
        <title>Genome-scale phylogeny and comparative genomics of the fungal order Sordariales.</title>
        <authorList>
            <consortium name="Lawrence Berkeley National Laboratory"/>
            <person name="Hensen N."/>
            <person name="Bonometti L."/>
            <person name="Westerberg I."/>
            <person name="Brannstrom I.O."/>
            <person name="Guillou S."/>
            <person name="Cros-Aarteil S."/>
            <person name="Calhoun S."/>
            <person name="Haridas S."/>
            <person name="Kuo A."/>
            <person name="Mondo S."/>
            <person name="Pangilinan J."/>
            <person name="Riley R."/>
            <person name="Labutti K."/>
            <person name="Andreopoulos B."/>
            <person name="Lipzen A."/>
            <person name="Chen C."/>
            <person name="Yanf M."/>
            <person name="Daum C."/>
            <person name="Ng V."/>
            <person name="Clum A."/>
            <person name="Steindorff A."/>
            <person name="Ohm R."/>
            <person name="Martin F."/>
            <person name="Silar P."/>
            <person name="Natvig D."/>
            <person name="Lalanne C."/>
            <person name="Gautier V."/>
            <person name="Ament-Velasquez S.L."/>
            <person name="Kruys A."/>
            <person name="Hutchinson M.I."/>
            <person name="Powell A.J."/>
            <person name="Barry K."/>
            <person name="Miller A.N."/>
            <person name="Grigoriev I.V."/>
            <person name="Debuchy R."/>
            <person name="Gladieux P."/>
            <person name="Thoren M.H."/>
            <person name="Johannesson H."/>
        </authorList>
    </citation>
    <scope>NUCLEOTIDE SEQUENCE</scope>
    <source>
        <strain evidence="9">8032-3</strain>
    </source>
</reference>
<dbReference type="PROSITE" id="PS50033">
    <property type="entry name" value="UBX"/>
    <property type="match status" value="1"/>
</dbReference>
<keyword evidence="7" id="KW-1133">Transmembrane helix</keyword>
<feature type="transmembrane region" description="Helical" evidence="7">
    <location>
        <begin position="381"/>
        <end position="404"/>
    </location>
</feature>
<organism evidence="9 10">
    <name type="scientific">Phialemonium atrogriseum</name>
    <dbReference type="NCBI Taxonomy" id="1093897"/>
    <lineage>
        <taxon>Eukaryota</taxon>
        <taxon>Fungi</taxon>
        <taxon>Dikarya</taxon>
        <taxon>Ascomycota</taxon>
        <taxon>Pezizomycotina</taxon>
        <taxon>Sordariomycetes</taxon>
        <taxon>Sordariomycetidae</taxon>
        <taxon>Cephalothecales</taxon>
        <taxon>Cephalothecaceae</taxon>
        <taxon>Phialemonium</taxon>
    </lineage>
</organism>
<evidence type="ECO:0000256" key="4">
    <source>
        <dbReference type="ARBA" id="ARBA00041575"/>
    </source>
</evidence>
<dbReference type="Pfam" id="PF23187">
    <property type="entry name" value="UBX7_N"/>
    <property type="match status" value="1"/>
</dbReference>
<dbReference type="SUPFAM" id="SSF52833">
    <property type="entry name" value="Thioredoxin-like"/>
    <property type="match status" value="1"/>
</dbReference>